<dbReference type="GO" id="GO:0031509">
    <property type="term" value="P:subtelomeric heterochromatin formation"/>
    <property type="evidence" value="ECO:0007669"/>
    <property type="project" value="InterPro"/>
</dbReference>
<feature type="region of interest" description="Disordered" evidence="17">
    <location>
        <begin position="1"/>
        <end position="107"/>
    </location>
</feature>
<evidence type="ECO:0000259" key="18">
    <source>
        <dbReference type="PROSITE" id="PS51569"/>
    </source>
</evidence>
<feature type="compositionally biased region" description="Basic and acidic residues" evidence="17">
    <location>
        <begin position="1"/>
        <end position="11"/>
    </location>
</feature>
<reference evidence="19" key="1">
    <citation type="submission" date="2021-03" db="EMBL/GenBank/DDBJ databases">
        <title>Comparative genomics and phylogenomic investigation of the class Geoglossomycetes provide insights into ecological specialization and systematics.</title>
        <authorList>
            <person name="Melie T."/>
            <person name="Pirro S."/>
            <person name="Miller A.N."/>
            <person name="Quandt A."/>
        </authorList>
    </citation>
    <scope>NUCLEOTIDE SEQUENCE</scope>
    <source>
        <strain evidence="19">CAQ_001_2017</strain>
    </source>
</reference>
<evidence type="ECO:0000256" key="12">
    <source>
        <dbReference type="ARBA" id="ARBA00023242"/>
    </source>
</evidence>
<evidence type="ECO:0000256" key="14">
    <source>
        <dbReference type="ARBA" id="ARBA00047770"/>
    </source>
</evidence>
<dbReference type="GO" id="GO:0000077">
    <property type="term" value="P:DNA damage checkpoint signaling"/>
    <property type="evidence" value="ECO:0007669"/>
    <property type="project" value="InterPro"/>
</dbReference>
<evidence type="ECO:0000256" key="9">
    <source>
        <dbReference type="ARBA" id="ARBA00022853"/>
    </source>
</evidence>
<gene>
    <name evidence="19" type="ORF">GP486_003302</name>
</gene>
<name>A0A9P8LDI8_9PEZI</name>
<feature type="binding site" evidence="16">
    <location>
        <position position="372"/>
    </location>
    <ligand>
        <name>S-adenosyl-L-methionine</name>
        <dbReference type="ChEBI" id="CHEBI:59789"/>
    </ligand>
</feature>
<dbReference type="PROSITE" id="PS51569">
    <property type="entry name" value="DOT1"/>
    <property type="match status" value="1"/>
</dbReference>
<sequence length="528" mass="60145">MGFFDHFHKDGTAALKAQTPRTRKEVVKSAPPLSTSSISPVTKRHRDSTPALPRSSDVRPRNPTSSRRSIVDEKQEKVRRVRKRVSPLQTRLLSSSDDGDSDEAEKRLHKRIKSDEIGKKHLARSLRYQSALTRDDNNKFTFLHAADIAALGPTGNYTAAFRDSSELEISLQYPGCPHQERCTSNSLFPFLRLISFRYQLVHPRDNEDFNPVDDMIRVIELISTSYLSLKQAEPLLEENSGIIRKLRRALARRSEQEFKEGILRYNQIIKGFRDDGTVSRNLDKMHSLPLPLVERILTQTYARTVSLQVSALKKYENGSDNVYGELLPRFISKIFRDTRLRSDQVFVDLGSGVGNVVLQAALEVGCESWGCEVMENACELAERQEKEFTARCRLWGLAIGDLKLERGDFLKNHNVPKILKRADVVLVNNQAFTPELNNGLVNLFLDLREGCQIVSLKSFVPYDHKITSRNVNSPVHLLNVERKEYFSDSVSWTNAPGTYYVARKDSTKLKEFQDRMGQGFQCSEDIGR</sequence>
<comment type="function">
    <text evidence="1 15">Histone methyltransferase that specifically trimethylates histone H3 to form H3K79me3. This methylation is required for telomere silencing and for the pachytene checkpoint during the meiotic cell cycle by allowing the recruitment of RAD9 to double strand breaks. Nucleosomes are preferred as substrate compared to free histone.</text>
</comment>
<dbReference type="InterPro" id="IPR021162">
    <property type="entry name" value="Dot1"/>
</dbReference>
<keyword evidence="8" id="KW-0677">Repeat</keyword>
<dbReference type="GO" id="GO:0006281">
    <property type="term" value="P:DNA repair"/>
    <property type="evidence" value="ECO:0007669"/>
    <property type="project" value="InterPro"/>
</dbReference>
<dbReference type="EC" id="2.1.1.360" evidence="3 15"/>
<evidence type="ECO:0000256" key="6">
    <source>
        <dbReference type="ARBA" id="ARBA00022679"/>
    </source>
</evidence>
<dbReference type="GO" id="GO:0005634">
    <property type="term" value="C:nucleus"/>
    <property type="evidence" value="ECO:0007669"/>
    <property type="project" value="UniProtKB-SubCell"/>
</dbReference>
<comment type="subcellular location">
    <subcellularLocation>
        <location evidence="2 15">Nucleus</location>
    </subcellularLocation>
</comment>
<dbReference type="SUPFAM" id="SSF53335">
    <property type="entry name" value="S-adenosyl-L-methionine-dependent methyltransferases"/>
    <property type="match status" value="1"/>
</dbReference>
<comment type="similarity">
    <text evidence="15">Belongs to the class I-like SAM-binding methyltransferase superfamily. DOT1 family.</text>
</comment>
<evidence type="ECO:0000313" key="19">
    <source>
        <dbReference type="EMBL" id="KAH0561992.1"/>
    </source>
</evidence>
<dbReference type="GO" id="GO:0140956">
    <property type="term" value="F:histone H3K79 trimethyltransferase activity"/>
    <property type="evidence" value="ECO:0007669"/>
    <property type="project" value="UniProtKB-EC"/>
</dbReference>
<dbReference type="EMBL" id="JAGHQM010000435">
    <property type="protein sequence ID" value="KAH0561992.1"/>
    <property type="molecule type" value="Genomic_DNA"/>
</dbReference>
<dbReference type="FunFam" id="3.40.50.150:FF:000033">
    <property type="entry name" value="Histone-lysine N-methyltransferase, H3 lysine-79 specific"/>
    <property type="match status" value="1"/>
</dbReference>
<evidence type="ECO:0000256" key="1">
    <source>
        <dbReference type="ARBA" id="ARBA00003482"/>
    </source>
</evidence>
<feature type="domain" description="DOT1" evidence="18">
    <location>
        <begin position="196"/>
        <end position="517"/>
    </location>
</feature>
<proteinExistence type="inferred from homology"/>
<dbReference type="CDD" id="cd02440">
    <property type="entry name" value="AdoMet_MTases"/>
    <property type="match status" value="1"/>
</dbReference>
<evidence type="ECO:0000256" key="2">
    <source>
        <dbReference type="ARBA" id="ARBA00004123"/>
    </source>
</evidence>
<dbReference type="Proteomes" id="UP000750711">
    <property type="component" value="Unassembled WGS sequence"/>
</dbReference>
<dbReference type="PANTHER" id="PTHR21451">
    <property type="entry name" value="HISTONE H3 METHYLTRANSFERASE"/>
    <property type="match status" value="1"/>
</dbReference>
<evidence type="ECO:0000256" key="10">
    <source>
        <dbReference type="ARBA" id="ARBA00023015"/>
    </source>
</evidence>
<dbReference type="GO" id="GO:0000786">
    <property type="term" value="C:nucleosome"/>
    <property type="evidence" value="ECO:0007669"/>
    <property type="project" value="InterPro"/>
</dbReference>
<evidence type="ECO:0000256" key="7">
    <source>
        <dbReference type="ARBA" id="ARBA00022691"/>
    </source>
</evidence>
<keyword evidence="6 15" id="KW-0808">Transferase</keyword>
<evidence type="ECO:0000256" key="8">
    <source>
        <dbReference type="ARBA" id="ARBA00022737"/>
    </source>
</evidence>
<feature type="binding site" evidence="16">
    <location>
        <begin position="408"/>
        <end position="409"/>
    </location>
    <ligand>
        <name>S-adenosyl-L-methionine</name>
        <dbReference type="ChEBI" id="CHEBI:59789"/>
    </ligand>
</feature>
<evidence type="ECO:0000256" key="15">
    <source>
        <dbReference type="PIRNR" id="PIRNR017570"/>
    </source>
</evidence>
<dbReference type="AlphaFoldDB" id="A0A9P8LDI8"/>
<keyword evidence="10 15" id="KW-0805">Transcription regulation</keyword>
<comment type="catalytic activity">
    <reaction evidence="14 15">
        <text>L-lysyl(79)-[histone H3] + 3 S-adenosyl-L-methionine = N(6),N(6),N(6)-trimethyl-L-lysyl(79)-[histone H3] + 3 S-adenosyl-L-homocysteine + 3 H(+)</text>
        <dbReference type="Rhea" id="RHEA:60328"/>
        <dbReference type="Rhea" id="RHEA-COMP:15549"/>
        <dbReference type="Rhea" id="RHEA-COMP:15552"/>
        <dbReference type="ChEBI" id="CHEBI:15378"/>
        <dbReference type="ChEBI" id="CHEBI:29969"/>
        <dbReference type="ChEBI" id="CHEBI:57856"/>
        <dbReference type="ChEBI" id="CHEBI:59789"/>
        <dbReference type="ChEBI" id="CHEBI:61961"/>
        <dbReference type="EC" id="2.1.1.360"/>
    </reaction>
</comment>
<evidence type="ECO:0000256" key="16">
    <source>
        <dbReference type="PIRSR" id="PIRSR017570-1"/>
    </source>
</evidence>
<evidence type="ECO:0000256" key="17">
    <source>
        <dbReference type="SAM" id="MobiDB-lite"/>
    </source>
</evidence>
<keyword evidence="20" id="KW-1185">Reference proteome</keyword>
<evidence type="ECO:0000256" key="3">
    <source>
        <dbReference type="ARBA" id="ARBA00012190"/>
    </source>
</evidence>
<keyword evidence="9 15" id="KW-0156">Chromatin regulator</keyword>
<dbReference type="Gene3D" id="1.10.260.170">
    <property type="match status" value="1"/>
</dbReference>
<evidence type="ECO:0000256" key="13">
    <source>
        <dbReference type="ARBA" id="ARBA00029821"/>
    </source>
</evidence>
<protein>
    <recommendedName>
        <fullName evidence="4 15">Histone-lysine N-methyltransferase, H3 lysine-79 specific</fullName>
        <ecNumber evidence="3 15">2.1.1.360</ecNumber>
    </recommendedName>
    <alternativeName>
        <fullName evidence="13 15">Histone H3-K79 methyltransferase</fullName>
    </alternativeName>
</protein>
<dbReference type="InterPro" id="IPR029063">
    <property type="entry name" value="SAM-dependent_MTases_sf"/>
</dbReference>
<feature type="binding site" evidence="16">
    <location>
        <begin position="323"/>
        <end position="326"/>
    </location>
    <ligand>
        <name>S-adenosyl-L-methionine</name>
        <dbReference type="ChEBI" id="CHEBI:59789"/>
    </ligand>
</feature>
<dbReference type="GO" id="GO:0000781">
    <property type="term" value="C:chromosome, telomeric region"/>
    <property type="evidence" value="ECO:0007669"/>
    <property type="project" value="GOC"/>
</dbReference>
<dbReference type="Gene3D" id="3.40.50.150">
    <property type="entry name" value="Vaccinia Virus protein VP39"/>
    <property type="match status" value="1"/>
</dbReference>
<feature type="compositionally biased region" description="Basic and acidic residues" evidence="17">
    <location>
        <begin position="69"/>
        <end position="78"/>
    </location>
</feature>
<keyword evidence="11 15" id="KW-0804">Transcription</keyword>
<feature type="binding site" evidence="16">
    <location>
        <begin position="346"/>
        <end position="355"/>
    </location>
    <ligand>
        <name>S-adenosyl-L-methionine</name>
        <dbReference type="ChEBI" id="CHEBI:59789"/>
    </ligand>
</feature>
<evidence type="ECO:0000256" key="5">
    <source>
        <dbReference type="ARBA" id="ARBA00022603"/>
    </source>
</evidence>
<dbReference type="InterPro" id="IPR030445">
    <property type="entry name" value="H3-K79_meTrfase"/>
</dbReference>
<accession>A0A9P8LDI8</accession>
<evidence type="ECO:0000256" key="11">
    <source>
        <dbReference type="ARBA" id="ARBA00023163"/>
    </source>
</evidence>
<comment type="caution">
    <text evidence="19">The sequence shown here is derived from an EMBL/GenBank/DDBJ whole genome shotgun (WGS) entry which is preliminary data.</text>
</comment>
<evidence type="ECO:0000256" key="4">
    <source>
        <dbReference type="ARBA" id="ARBA00020987"/>
    </source>
</evidence>
<evidence type="ECO:0000313" key="20">
    <source>
        <dbReference type="Proteomes" id="UP000750711"/>
    </source>
</evidence>
<dbReference type="GO" id="GO:0032259">
    <property type="term" value="P:methylation"/>
    <property type="evidence" value="ECO:0007669"/>
    <property type="project" value="UniProtKB-KW"/>
</dbReference>
<keyword evidence="7 15" id="KW-0949">S-adenosyl-L-methionine</keyword>
<dbReference type="GO" id="GO:0042393">
    <property type="term" value="F:histone binding"/>
    <property type="evidence" value="ECO:0007669"/>
    <property type="project" value="InterPro"/>
</dbReference>
<keyword evidence="12 15" id="KW-0539">Nucleus</keyword>
<dbReference type="InterPro" id="IPR025789">
    <property type="entry name" value="DOT1_dom"/>
</dbReference>
<organism evidence="19 20">
    <name type="scientific">Trichoglossum hirsutum</name>
    <dbReference type="NCBI Taxonomy" id="265104"/>
    <lineage>
        <taxon>Eukaryota</taxon>
        <taxon>Fungi</taxon>
        <taxon>Dikarya</taxon>
        <taxon>Ascomycota</taxon>
        <taxon>Pezizomycotina</taxon>
        <taxon>Geoglossomycetes</taxon>
        <taxon>Geoglossales</taxon>
        <taxon>Geoglossaceae</taxon>
        <taxon>Trichoglossum</taxon>
    </lineage>
</organism>
<dbReference type="PIRSF" id="PIRSF017570">
    <property type="entry name" value="Histone_H3-K79_MeTrfase"/>
    <property type="match status" value="1"/>
</dbReference>
<dbReference type="Pfam" id="PF08123">
    <property type="entry name" value="DOT1"/>
    <property type="match status" value="1"/>
</dbReference>
<dbReference type="PANTHER" id="PTHR21451:SF0">
    <property type="entry name" value="HISTONE-LYSINE N-METHYLTRANSFERASE, H3 LYSINE-79 SPECIFIC"/>
    <property type="match status" value="1"/>
</dbReference>
<keyword evidence="5 15" id="KW-0489">Methyltransferase</keyword>